<keyword evidence="6" id="KW-0539">Nucleus</keyword>
<dbReference type="SMART" id="SM00707">
    <property type="entry name" value="RPEL"/>
    <property type="match status" value="2"/>
</dbReference>
<dbReference type="RefSeq" id="XP_015269871.1">
    <property type="nucleotide sequence ID" value="XM_015414385.1"/>
</dbReference>
<name>A0ABM1K834_GEKJA</name>
<feature type="compositionally biased region" description="Low complexity" evidence="8">
    <location>
        <begin position="252"/>
        <end position="282"/>
    </location>
</feature>
<keyword evidence="5" id="KW-0804">Transcription</keyword>
<evidence type="ECO:0000256" key="1">
    <source>
        <dbReference type="ARBA" id="ARBA00004123"/>
    </source>
</evidence>
<evidence type="ECO:0000256" key="3">
    <source>
        <dbReference type="ARBA" id="ARBA00023015"/>
    </source>
</evidence>
<evidence type="ECO:0000256" key="8">
    <source>
        <dbReference type="SAM" id="MobiDB-lite"/>
    </source>
</evidence>
<protein>
    <submittedName>
        <fullName evidence="11">MKL/myocardin-like protein 1</fullName>
    </submittedName>
</protein>
<keyword evidence="4" id="KW-0175">Coiled coil</keyword>
<dbReference type="PROSITE" id="PS51073">
    <property type="entry name" value="RPEL"/>
    <property type="match status" value="1"/>
</dbReference>
<dbReference type="InterPro" id="IPR004018">
    <property type="entry name" value="RPEL_repeat"/>
</dbReference>
<feature type="compositionally biased region" description="Basic and acidic residues" evidence="8">
    <location>
        <begin position="75"/>
        <end position="87"/>
    </location>
</feature>
<organism evidence="10 11">
    <name type="scientific">Gekko japonicus</name>
    <name type="common">Schlegel's Japanese gecko</name>
    <dbReference type="NCBI Taxonomy" id="146911"/>
    <lineage>
        <taxon>Eukaryota</taxon>
        <taxon>Metazoa</taxon>
        <taxon>Chordata</taxon>
        <taxon>Craniata</taxon>
        <taxon>Vertebrata</taxon>
        <taxon>Euteleostomi</taxon>
        <taxon>Lepidosauria</taxon>
        <taxon>Squamata</taxon>
        <taxon>Bifurcata</taxon>
        <taxon>Gekkota</taxon>
        <taxon>Gekkonidae</taxon>
        <taxon>Gekkoninae</taxon>
        <taxon>Gekko</taxon>
    </lineage>
</organism>
<sequence>MKEGGRAPLGHQKCCARNYGTCVRKSHTRGQPGKGIRFGFETTGTPKMTLLASERSMLIRSKFRSVLQLRMQHRRSQEQLSEHHLLPGDRSANPSQLSRRPVGHRVRIRGRAMWANDFAKLKASPRPHKTSAAKGQLAEAPPGNPSEVQDKKARLAEDLSEKILHRPGPLELVKKNILPLDPGIKDAMTEAVPAAPDSFTFEEDLSSSSSSSSPCFALSPGSALGNLPTASSGGAFQLELPPLPADQPPARSTSTSESESPLPGESPLAKPSASLLKASSKVPEARKPPRPKKVKEPRPKVKKLKYHQYMPPDQKGEQAPVPMDAAYARLLQQQQVFLQLQILNQQQQPTPTSPATFCVQALHTVPASNAPEQLLSFSRTSTPPSGPPPPPPLPLPSPATPTSPSPPKPELLPANLEELTVSELRQQLRKRGLPVSGTKPALLERLKPYQVARSKPPPVPLCSTRLAPPDLDEEAQALREKQRAAENLALKLHREPKQHDDDLRVELEMHKRIKNRRKGALQSPGQQGAPPPYMPKRECAKEGGGQEDSFMVLCPPPCEPINSDMELPLEITASPLDPAPGTRSLEEELQEAIQKAQLVPSQSIEDILEEPLVCSGDLLQAPASTPEAPSDHVAPSPLLHPEASPPKKPRPSSEPPLVSSAIFDFPGPYDFLSTASSSSASLDSLSSVFSPDSLEMPPSPPDAWQGSRARSGFDAVDWLEALTSGSASGLGSTSPVGSSIFCTDFFDSPDLGVNHMIDLMVEQW</sequence>
<dbReference type="SMART" id="SM00513">
    <property type="entry name" value="SAP"/>
    <property type="match status" value="1"/>
</dbReference>
<comment type="subcellular location">
    <subcellularLocation>
        <location evidence="1">Nucleus</location>
    </subcellularLocation>
</comment>
<dbReference type="Gene3D" id="6.10.150.10">
    <property type="match status" value="1"/>
</dbReference>
<evidence type="ECO:0000259" key="9">
    <source>
        <dbReference type="PROSITE" id="PS50800"/>
    </source>
</evidence>
<feature type="repeat" description="RPEL" evidence="7">
    <location>
        <begin position="157"/>
        <end position="182"/>
    </location>
</feature>
<evidence type="ECO:0000256" key="2">
    <source>
        <dbReference type="ARBA" id="ARBA00022737"/>
    </source>
</evidence>
<dbReference type="Gene3D" id="1.10.720.30">
    <property type="entry name" value="SAP domain"/>
    <property type="match status" value="1"/>
</dbReference>
<dbReference type="InterPro" id="IPR043451">
    <property type="entry name" value="Myocardin-like"/>
</dbReference>
<evidence type="ECO:0000256" key="5">
    <source>
        <dbReference type="ARBA" id="ARBA00023163"/>
    </source>
</evidence>
<dbReference type="GeneID" id="107113119"/>
<dbReference type="Pfam" id="PF02755">
    <property type="entry name" value="RPEL"/>
    <property type="match status" value="1"/>
</dbReference>
<keyword evidence="2" id="KW-0677">Repeat</keyword>
<keyword evidence="10" id="KW-1185">Reference proteome</keyword>
<feature type="region of interest" description="Disordered" evidence="8">
    <location>
        <begin position="376"/>
        <end position="416"/>
    </location>
</feature>
<dbReference type="SUPFAM" id="SSF68906">
    <property type="entry name" value="SAP domain"/>
    <property type="match status" value="1"/>
</dbReference>
<feature type="region of interest" description="Disordered" evidence="8">
    <location>
        <begin position="515"/>
        <end position="552"/>
    </location>
</feature>
<reference evidence="11" key="1">
    <citation type="submission" date="2025-08" db="UniProtKB">
        <authorList>
            <consortium name="RefSeq"/>
        </authorList>
    </citation>
    <scope>IDENTIFICATION</scope>
</reference>
<evidence type="ECO:0000313" key="10">
    <source>
        <dbReference type="Proteomes" id="UP000694871"/>
    </source>
</evidence>
<gene>
    <name evidence="11" type="primary">LOC107113119</name>
</gene>
<dbReference type="InterPro" id="IPR036361">
    <property type="entry name" value="SAP_dom_sf"/>
</dbReference>
<feature type="compositionally biased region" description="Pro residues" evidence="8">
    <location>
        <begin position="384"/>
        <end position="410"/>
    </location>
</feature>
<evidence type="ECO:0000256" key="7">
    <source>
        <dbReference type="PROSITE-ProRule" id="PRU00401"/>
    </source>
</evidence>
<feature type="region of interest" description="Disordered" evidence="8">
    <location>
        <begin position="619"/>
        <end position="659"/>
    </location>
</feature>
<evidence type="ECO:0000313" key="11">
    <source>
        <dbReference type="RefSeq" id="XP_015269871.1"/>
    </source>
</evidence>
<dbReference type="PANTHER" id="PTHR22793:SF14">
    <property type="entry name" value="MYOCARDIN-LIKE"/>
    <property type="match status" value="1"/>
</dbReference>
<feature type="region of interest" description="Disordered" evidence="8">
    <location>
        <begin position="446"/>
        <end position="467"/>
    </location>
</feature>
<dbReference type="PANTHER" id="PTHR22793">
    <property type="entry name" value="MYOCARDIN-RELATED TRANSCRIPTION FACTOR-RELATED"/>
    <property type="match status" value="1"/>
</dbReference>
<evidence type="ECO:0000256" key="4">
    <source>
        <dbReference type="ARBA" id="ARBA00023054"/>
    </source>
</evidence>
<feature type="region of interest" description="Disordered" evidence="8">
    <location>
        <begin position="228"/>
        <end position="321"/>
    </location>
</feature>
<keyword evidence="3" id="KW-0805">Transcription regulation</keyword>
<proteinExistence type="predicted"/>
<dbReference type="Proteomes" id="UP000694871">
    <property type="component" value="Unplaced"/>
</dbReference>
<dbReference type="PROSITE" id="PS50800">
    <property type="entry name" value="SAP"/>
    <property type="match status" value="1"/>
</dbReference>
<feature type="region of interest" description="Disordered" evidence="8">
    <location>
        <begin position="121"/>
        <end position="152"/>
    </location>
</feature>
<feature type="domain" description="SAP" evidence="9">
    <location>
        <begin position="416"/>
        <end position="450"/>
    </location>
</feature>
<feature type="region of interest" description="Disordered" evidence="8">
    <location>
        <begin position="74"/>
        <end position="101"/>
    </location>
</feature>
<dbReference type="InterPro" id="IPR003034">
    <property type="entry name" value="SAP_dom"/>
</dbReference>
<dbReference type="Pfam" id="PF02037">
    <property type="entry name" value="SAP"/>
    <property type="match status" value="1"/>
</dbReference>
<accession>A0ABM1K834</accession>
<evidence type="ECO:0000256" key="6">
    <source>
        <dbReference type="ARBA" id="ARBA00023242"/>
    </source>
</evidence>